<protein>
    <submittedName>
        <fullName evidence="1">DUF938 domain-containing protein</fullName>
    </submittedName>
</protein>
<dbReference type="Pfam" id="PF06080">
    <property type="entry name" value="DUF938"/>
    <property type="match status" value="1"/>
</dbReference>
<dbReference type="Proteomes" id="UP000441586">
    <property type="component" value="Unassembled WGS sequence"/>
</dbReference>
<dbReference type="SUPFAM" id="SSF53335">
    <property type="entry name" value="S-adenosyl-L-methionine-dependent methyltransferases"/>
    <property type="match status" value="1"/>
</dbReference>
<evidence type="ECO:0000313" key="1">
    <source>
        <dbReference type="EMBL" id="KAE9626436.1"/>
    </source>
</evidence>
<dbReference type="InterPro" id="IPR010342">
    <property type="entry name" value="DUF938"/>
</dbReference>
<name>A0A6A4RB00_9RHOB</name>
<dbReference type="PANTHER" id="PTHR20974:SF0">
    <property type="entry name" value="UPF0585 PROTEIN CG18661"/>
    <property type="match status" value="1"/>
</dbReference>
<dbReference type="AlphaFoldDB" id="A0A6A4RB00"/>
<dbReference type="PANTHER" id="PTHR20974">
    <property type="entry name" value="UPF0585 PROTEIN CG18661"/>
    <property type="match status" value="1"/>
</dbReference>
<accession>A0A6A4RB00</accession>
<comment type="caution">
    <text evidence="1">The sequence shown here is derived from an EMBL/GenBank/DDBJ whole genome shotgun (WGS) entry which is preliminary data.</text>
</comment>
<dbReference type="RefSeq" id="WP_158981506.1">
    <property type="nucleotide sequence ID" value="NZ_WSFO01000016.1"/>
</dbReference>
<dbReference type="Gene3D" id="3.40.50.150">
    <property type="entry name" value="Vaccinia Virus protein VP39"/>
    <property type="match status" value="1"/>
</dbReference>
<sequence length="216" mass="22968">MVVRSVPGSASVATPDDRGKLFAPSAARNLQPLCDLLTEVAAKQGRALEIASGTGQHVVGYAACLPGLNWQPTEVEAARRASINAHVAETTLTNVLPALELDATVPGWGADMADQNLIMLSNLLHLISEIEARILISEAAKALAAGGRLVIYGPFLRSDELTNDNDAAFHASLIAHDPATGYKDDFDTMDWLQEAGLEMVDMIEMPANNLALIAQK</sequence>
<dbReference type="EMBL" id="WSFO01000016">
    <property type="protein sequence ID" value="KAE9626436.1"/>
    <property type="molecule type" value="Genomic_DNA"/>
</dbReference>
<gene>
    <name evidence="1" type="ORF">GP644_21325</name>
</gene>
<evidence type="ECO:0000313" key="2">
    <source>
        <dbReference type="Proteomes" id="UP000441586"/>
    </source>
</evidence>
<reference evidence="1 2" key="1">
    <citation type="submission" date="2019-12" db="EMBL/GenBank/DDBJ databases">
        <authorList>
            <person name="Zhang Y.-J."/>
        </authorList>
    </citation>
    <scope>NUCLEOTIDE SEQUENCE [LARGE SCALE GENOMIC DNA]</scope>
    <source>
        <strain evidence="1 2">H18S-6</strain>
    </source>
</reference>
<dbReference type="InterPro" id="IPR029063">
    <property type="entry name" value="SAM-dependent_MTases_sf"/>
</dbReference>
<proteinExistence type="predicted"/>
<organism evidence="1 2">
    <name type="scientific">Parasedimentitalea maritima</name>
    <dbReference type="NCBI Taxonomy" id="2578117"/>
    <lineage>
        <taxon>Bacteria</taxon>
        <taxon>Pseudomonadati</taxon>
        <taxon>Pseudomonadota</taxon>
        <taxon>Alphaproteobacteria</taxon>
        <taxon>Rhodobacterales</taxon>
        <taxon>Paracoccaceae</taxon>
        <taxon>Parasedimentitalea</taxon>
    </lineage>
</organism>